<dbReference type="PANTHER" id="PTHR42684">
    <property type="entry name" value="ADENOSYLMETHIONINE-8-AMINO-7-OXONONANOATE AMINOTRANSFERASE"/>
    <property type="match status" value="1"/>
</dbReference>
<evidence type="ECO:0000256" key="7">
    <source>
        <dbReference type="HAMAP-Rule" id="MF_00834"/>
    </source>
</evidence>
<dbReference type="InterPro" id="IPR005815">
    <property type="entry name" value="BioA"/>
</dbReference>
<dbReference type="InterPro" id="IPR005814">
    <property type="entry name" value="Aminotrans_3"/>
</dbReference>
<organism evidence="9 10">
    <name type="scientific">Corynebacterium zhongnanshanii</name>
    <dbReference type="NCBI Taxonomy" id="2768834"/>
    <lineage>
        <taxon>Bacteria</taxon>
        <taxon>Bacillati</taxon>
        <taxon>Actinomycetota</taxon>
        <taxon>Actinomycetes</taxon>
        <taxon>Mycobacteriales</taxon>
        <taxon>Corynebacteriaceae</taxon>
        <taxon>Corynebacterium</taxon>
    </lineage>
</organism>
<dbReference type="GO" id="GO:0004015">
    <property type="term" value="F:adenosylmethionine-8-amino-7-oxononanoate transaminase activity"/>
    <property type="evidence" value="ECO:0007669"/>
    <property type="project" value="UniProtKB-EC"/>
</dbReference>
<feature type="binding site" evidence="7">
    <location>
        <begin position="136"/>
        <end position="137"/>
    </location>
    <ligand>
        <name>pyridoxal 5'-phosphate</name>
        <dbReference type="ChEBI" id="CHEBI:597326"/>
    </ligand>
</feature>
<protein>
    <recommendedName>
        <fullName evidence="7">Adenosylmethionine-8-amino-7-oxononanoate aminotransferase</fullName>
        <ecNumber evidence="7">2.6.1.62</ecNumber>
    </recommendedName>
    <alternativeName>
        <fullName evidence="7">7,8-diamino-pelargonic acid aminotransferase</fullName>
        <shortName evidence="7">DAPA AT</shortName>
        <shortName evidence="7">DAPA aminotransferase</shortName>
    </alternativeName>
    <alternativeName>
        <fullName evidence="7">7,8-diaminononanoate synthase</fullName>
        <shortName evidence="7">DANS</shortName>
    </alternativeName>
    <alternativeName>
        <fullName evidence="7">Diaminopelargonic acid synthase</fullName>
    </alternativeName>
</protein>
<keyword evidence="2 7" id="KW-0032">Aminotransferase</keyword>
<dbReference type="NCBIfam" id="TIGR00508">
    <property type="entry name" value="bioA"/>
    <property type="match status" value="1"/>
</dbReference>
<feature type="binding site" evidence="7">
    <location>
        <position position="418"/>
    </location>
    <ligand>
        <name>substrate</name>
    </ligand>
</feature>
<feature type="site" description="Participates in the substrate recognition with KAPA and in a stacking interaction with the adenine ring of SAM" evidence="7">
    <location>
        <position position="42"/>
    </location>
</feature>
<proteinExistence type="inferred from homology"/>
<sequence>MFNSGSFHAASSHAESNTSGRTARATQAAIRHGDRQFLWHPYAPRTSPTDNLVVDSTDGVHLTLGSGQRVIDGMSSWWAAAHGHGYPHITAAAHRQIDTMSHVMFGGLTHAPAVELGERLIALCPSMDSVFFSDSGSVAIEVALKMALQAQRGLGRPDKTRFLTWRGGYHGDTQGPMSVCDPDNGMHSLWGSVLRPQVFVDAPPPRGSSSADLRAYMETVRAELVRPDSDIAGVIVEPIVQGAGGMTFHDAELLRHLRELCTETSTVLIFDEIATGFGRTGRILACDHAGVAPDILCLGKALTGGFMSFAATLAAEWIARAIDTPAGGGALMHGPTFMGNPLACAVACAALDLIDSGYWKESVPRIEQELRDGLEDLADHPAVADVRCLGAIGVVEMREPLDMALATRTVVEHGVWLRPFGRLLYTMPPFISTSEHIATITRAMRAVVAAHTPGEGLS</sequence>
<dbReference type="Gene3D" id="3.90.1150.10">
    <property type="entry name" value="Aspartate Aminotransferase, domain 1"/>
    <property type="match status" value="1"/>
</dbReference>
<keyword evidence="10" id="KW-1185">Reference proteome</keyword>
<evidence type="ECO:0000256" key="2">
    <source>
        <dbReference type="ARBA" id="ARBA00022576"/>
    </source>
</evidence>
<feature type="binding site" evidence="7">
    <location>
        <begin position="335"/>
        <end position="336"/>
    </location>
    <ligand>
        <name>pyridoxal 5'-phosphate</name>
        <dbReference type="ChEBI" id="CHEBI:597326"/>
    </ligand>
</feature>
<dbReference type="Proteomes" id="UP000436181">
    <property type="component" value="Unassembled WGS sequence"/>
</dbReference>
<feature type="binding site" evidence="7">
    <location>
        <position position="300"/>
    </location>
    <ligand>
        <name>substrate</name>
    </ligand>
</feature>
<keyword evidence="6 7" id="KW-0663">Pyridoxal phosphate</keyword>
<dbReference type="InterPro" id="IPR015421">
    <property type="entry name" value="PyrdxlP-dep_Trfase_major"/>
</dbReference>
<evidence type="ECO:0000256" key="4">
    <source>
        <dbReference type="ARBA" id="ARBA00022691"/>
    </source>
</evidence>
<evidence type="ECO:0000256" key="6">
    <source>
        <dbReference type="ARBA" id="ARBA00022898"/>
    </source>
</evidence>
<accession>A0ABQ6VFS5</accession>
<dbReference type="PANTHER" id="PTHR42684:SF17">
    <property type="entry name" value="ADENOSYLMETHIONINE-8-AMINO-7-OXONONANOATE AMINOTRANSFERASE"/>
    <property type="match status" value="1"/>
</dbReference>
<evidence type="ECO:0000256" key="1">
    <source>
        <dbReference type="ARBA" id="ARBA00001933"/>
    </source>
</evidence>
<name>A0ABQ6VFS5_9CORY</name>
<dbReference type="Pfam" id="PF00202">
    <property type="entry name" value="Aminotran_3"/>
    <property type="match status" value="1"/>
</dbReference>
<keyword evidence="5 7" id="KW-0093">Biotin biosynthesis</keyword>
<feature type="modified residue" description="N6-(pyridoxal phosphate)lysine" evidence="7">
    <location>
        <position position="300"/>
    </location>
</feature>
<comment type="subcellular location">
    <subcellularLocation>
        <location evidence="7">Cytoplasm</location>
    </subcellularLocation>
</comment>
<dbReference type="HAMAP" id="MF_00834">
    <property type="entry name" value="BioA"/>
    <property type="match status" value="1"/>
</dbReference>
<reference evidence="9 10" key="1">
    <citation type="submission" date="2019-10" db="EMBL/GenBank/DDBJ databases">
        <title>Corynebacterium sp novel species isolated from the respiratory tract of Marmot.</title>
        <authorList>
            <person name="Zhang G."/>
        </authorList>
    </citation>
    <scope>NUCLEOTIDE SEQUENCE [LARGE SCALE GENOMIC DNA]</scope>
    <source>
        <strain evidence="9 10">336</strain>
    </source>
</reference>
<feature type="binding site" evidence="7">
    <location>
        <position position="169"/>
    </location>
    <ligand>
        <name>substrate</name>
    </ligand>
</feature>
<dbReference type="Gene3D" id="3.40.640.10">
    <property type="entry name" value="Type I PLP-dependent aspartate aminotransferase-like (Major domain)"/>
    <property type="match status" value="1"/>
</dbReference>
<evidence type="ECO:0000313" key="10">
    <source>
        <dbReference type="Proteomes" id="UP000436181"/>
    </source>
</evidence>
<comment type="caution">
    <text evidence="9">The sequence shown here is derived from an EMBL/GenBank/DDBJ whole genome shotgun (WGS) entry which is preliminary data.</text>
</comment>
<comment type="similarity">
    <text evidence="7">Belongs to the class-III pyridoxal-phosphate-dependent aminotransferase family. BioA subfamily.</text>
</comment>
<keyword evidence="4 7" id="KW-0949">S-adenosyl-L-methionine</keyword>
<dbReference type="CDD" id="cd00610">
    <property type="entry name" value="OAT_like"/>
    <property type="match status" value="1"/>
</dbReference>
<feature type="binding site" evidence="7">
    <location>
        <position position="334"/>
    </location>
    <ligand>
        <name>substrate</name>
    </ligand>
</feature>
<evidence type="ECO:0000313" key="9">
    <source>
        <dbReference type="EMBL" id="KAB3523255.1"/>
    </source>
</evidence>
<dbReference type="NCBIfam" id="NF004624">
    <property type="entry name" value="PRK05964.1"/>
    <property type="match status" value="1"/>
</dbReference>
<comment type="cofactor">
    <cofactor evidence="1 7">
        <name>pyridoxal 5'-phosphate</name>
        <dbReference type="ChEBI" id="CHEBI:597326"/>
    </cofactor>
</comment>
<gene>
    <name evidence="7" type="primary">bioA</name>
    <name evidence="9" type="ORF">F8377_03705</name>
</gene>
<keyword evidence="7" id="KW-0963">Cytoplasm</keyword>
<comment type="catalytic activity">
    <reaction evidence="7">
        <text>(8S)-8-amino-7-oxononanoate + S-adenosyl-L-methionine = S-adenosyl-4-methylsulfanyl-2-oxobutanoate + (7R,8S)-7,8-diammoniononanoate</text>
        <dbReference type="Rhea" id="RHEA:16861"/>
        <dbReference type="ChEBI" id="CHEBI:16490"/>
        <dbReference type="ChEBI" id="CHEBI:59789"/>
        <dbReference type="ChEBI" id="CHEBI:149468"/>
        <dbReference type="ChEBI" id="CHEBI:149469"/>
        <dbReference type="EC" id="2.6.1.62"/>
    </reaction>
</comment>
<feature type="binding site" evidence="7">
    <location>
        <position position="271"/>
    </location>
    <ligand>
        <name>pyridoxal 5'-phosphate</name>
        <dbReference type="ChEBI" id="CHEBI:597326"/>
    </ligand>
</feature>
<dbReference type="PROSITE" id="PS00600">
    <property type="entry name" value="AA_TRANSFER_CLASS_3"/>
    <property type="match status" value="1"/>
</dbReference>
<evidence type="ECO:0000256" key="3">
    <source>
        <dbReference type="ARBA" id="ARBA00022679"/>
    </source>
</evidence>
<comment type="function">
    <text evidence="7">Catalyzes the transfer of the alpha-amino group from S-adenosyl-L-methionine (SAM) to 7-keto-8-aminopelargonic acid (KAPA) to form 7,8-diaminopelargonic acid (DAPA). It is the only aminotransferase known to utilize SAM as an amino donor.</text>
</comment>
<keyword evidence="3 7" id="KW-0808">Transferase</keyword>
<feature type="compositionally biased region" description="Polar residues" evidence="8">
    <location>
        <begin position="13"/>
        <end position="25"/>
    </location>
</feature>
<dbReference type="EC" id="2.6.1.62" evidence="7"/>
<dbReference type="InterPro" id="IPR015424">
    <property type="entry name" value="PyrdxlP-dep_Trfase"/>
</dbReference>
<evidence type="ECO:0000256" key="5">
    <source>
        <dbReference type="ARBA" id="ARBA00022756"/>
    </source>
</evidence>
<evidence type="ECO:0000256" key="8">
    <source>
        <dbReference type="SAM" id="MobiDB-lite"/>
    </source>
</evidence>
<comment type="subunit">
    <text evidence="7">Homodimer.</text>
</comment>
<dbReference type="InterPro" id="IPR015422">
    <property type="entry name" value="PyrdxlP-dep_Trfase_small"/>
</dbReference>
<dbReference type="InterPro" id="IPR049704">
    <property type="entry name" value="Aminotrans_3_PPA_site"/>
</dbReference>
<dbReference type="SUPFAM" id="SSF53383">
    <property type="entry name" value="PLP-dependent transferases"/>
    <property type="match status" value="1"/>
</dbReference>
<dbReference type="EMBL" id="WBZJ01000001">
    <property type="protein sequence ID" value="KAB3523255.1"/>
    <property type="molecule type" value="Genomic_DNA"/>
</dbReference>
<dbReference type="RefSeq" id="WP_151844010.1">
    <property type="nucleotide sequence ID" value="NZ_WBZJ01000001.1"/>
</dbReference>
<comment type="pathway">
    <text evidence="7">Cofactor biosynthesis; biotin biosynthesis; 7,8-diaminononanoate from 8-amino-7-oxononanoate (SAM route): step 1/1.</text>
</comment>
<feature type="binding site" evidence="7">
    <location>
        <position position="77"/>
    </location>
    <ligand>
        <name>substrate</name>
    </ligand>
</feature>
<feature type="region of interest" description="Disordered" evidence="8">
    <location>
        <begin position="1"/>
        <end position="27"/>
    </location>
</feature>